<reference evidence="3 4" key="1">
    <citation type="submission" date="2018-12" db="EMBL/GenBank/DDBJ databases">
        <authorList>
            <person name="Feng G."/>
            <person name="Zhu H."/>
        </authorList>
    </citation>
    <scope>NUCLEOTIDE SEQUENCE [LARGE SCALE GENOMIC DNA]</scope>
    <source>
        <strain evidence="3 4">9PBR-2</strain>
    </source>
</reference>
<keyword evidence="4" id="KW-1185">Reference proteome</keyword>
<comment type="caution">
    <text evidence="3">The sequence shown here is derived from an EMBL/GenBank/DDBJ whole genome shotgun (WGS) entry which is preliminary data.</text>
</comment>
<gene>
    <name evidence="3" type="ORF">EI290_06020</name>
</gene>
<feature type="signal peptide" evidence="2">
    <location>
        <begin position="1"/>
        <end position="19"/>
    </location>
</feature>
<feature type="region of interest" description="Disordered" evidence="1">
    <location>
        <begin position="28"/>
        <end position="50"/>
    </location>
</feature>
<proteinExistence type="predicted"/>
<protein>
    <recommendedName>
        <fullName evidence="5">Lipoprotein</fullName>
    </recommendedName>
</protein>
<evidence type="ECO:0000256" key="2">
    <source>
        <dbReference type="SAM" id="SignalP"/>
    </source>
</evidence>
<evidence type="ECO:0000313" key="4">
    <source>
        <dbReference type="Proteomes" id="UP000280066"/>
    </source>
</evidence>
<dbReference type="Proteomes" id="UP000280066">
    <property type="component" value="Unassembled WGS sequence"/>
</dbReference>
<organism evidence="3 4">
    <name type="scientific">Hymenobacter metallilatus</name>
    <dbReference type="NCBI Taxonomy" id="2493666"/>
    <lineage>
        <taxon>Bacteria</taxon>
        <taxon>Pseudomonadati</taxon>
        <taxon>Bacteroidota</taxon>
        <taxon>Cytophagia</taxon>
        <taxon>Cytophagales</taxon>
        <taxon>Hymenobacteraceae</taxon>
        <taxon>Hymenobacter</taxon>
    </lineage>
</organism>
<dbReference type="EMBL" id="RWIS01000003">
    <property type="protein sequence ID" value="RSK35253.1"/>
    <property type="molecule type" value="Genomic_DNA"/>
</dbReference>
<accession>A0A3R9NKC5</accession>
<sequence>MKRYHTLLVLIAVLTFVSACEKVNFGEDGGITEKDTNNRPTGHVDSSDWSSDATWKKQELELFKSLKLDLNGTQQGGVQEISLFPNPVATVAQFSVRRPGSATRQAWVVVDRKYKVVQDYAEGPLNYSYQLDFSSLKKGETYRMYYVFYSGNTLYSKGHGDIRMAD</sequence>
<dbReference type="RefSeq" id="WP_125427733.1">
    <property type="nucleotide sequence ID" value="NZ_RWIS01000003.1"/>
</dbReference>
<keyword evidence="2" id="KW-0732">Signal</keyword>
<evidence type="ECO:0000256" key="1">
    <source>
        <dbReference type="SAM" id="MobiDB-lite"/>
    </source>
</evidence>
<dbReference type="OrthoDB" id="962781at2"/>
<evidence type="ECO:0000313" key="3">
    <source>
        <dbReference type="EMBL" id="RSK35253.1"/>
    </source>
</evidence>
<feature type="chain" id="PRO_5018524407" description="Lipoprotein" evidence="2">
    <location>
        <begin position="20"/>
        <end position="166"/>
    </location>
</feature>
<evidence type="ECO:0008006" key="5">
    <source>
        <dbReference type="Google" id="ProtNLM"/>
    </source>
</evidence>
<dbReference type="PROSITE" id="PS51257">
    <property type="entry name" value="PROKAR_LIPOPROTEIN"/>
    <property type="match status" value="1"/>
</dbReference>
<name>A0A3R9NKC5_9BACT</name>
<dbReference type="AlphaFoldDB" id="A0A3R9NKC5"/>